<accession>A0A166WSP9</accession>
<evidence type="ECO:0000313" key="1">
    <source>
        <dbReference type="EMBL" id="KZP34071.1"/>
    </source>
</evidence>
<dbReference type="Proteomes" id="UP000076532">
    <property type="component" value="Unassembled WGS sequence"/>
</dbReference>
<organism evidence="1 2">
    <name type="scientific">Athelia psychrophila</name>
    <dbReference type="NCBI Taxonomy" id="1759441"/>
    <lineage>
        <taxon>Eukaryota</taxon>
        <taxon>Fungi</taxon>
        <taxon>Dikarya</taxon>
        <taxon>Basidiomycota</taxon>
        <taxon>Agaricomycotina</taxon>
        <taxon>Agaricomycetes</taxon>
        <taxon>Agaricomycetidae</taxon>
        <taxon>Atheliales</taxon>
        <taxon>Atheliaceae</taxon>
        <taxon>Athelia</taxon>
    </lineage>
</organism>
<sequence length="517" mass="58633">MAGHLASYGDRFSMVKAARSSLAKQSKYLYYPMDASEPSNKYNPGRATYNLSELPYRKEEEYWNTIMALSQAQNKARRATIVTQTGISRMPLCVAGGAFLHPSYFPLDPFHLIYENCMTFIWDIWTQLSTPDKQFHMSSEQAATFGQMVVDAMPTLPPSFCGPIRDPHLKRNSQYKIYEWMGLLHWYIIPFTIELGFNETVLSNFVNFVEGVEAAMTIASRTAEEIAKIFDLFANFLDGFEAIYVGGDPKKTSRCRLCIFQLIHVAQHIHWNGSIRVGSQATCERAIGEVGHKIQSKKAPFAQMANLIHEREMVKILAILFPALFEEIIIKIQLQRPFSKSKILKREKKPGTEFMEHFKALQNFLRTRAGETDMHSWERWGKLNLGGKTKLSSRLSELKGDPPARSSRYFEAFIDGSTRFGEALAFYTRALPDESQEEFVVYHPIIGLHTKHHRWQGRWSAAVKVACVPSILAVVGIWASPQSQNIHILRKHPGLDLLSQAECGLVSDEVDTDLGTG</sequence>
<dbReference type="EMBL" id="KV417481">
    <property type="protein sequence ID" value="KZP34071.1"/>
    <property type="molecule type" value="Genomic_DNA"/>
</dbReference>
<dbReference type="OrthoDB" id="3359887at2759"/>
<evidence type="ECO:0000313" key="2">
    <source>
        <dbReference type="Proteomes" id="UP000076532"/>
    </source>
</evidence>
<gene>
    <name evidence="1" type="ORF">FIBSPDRAFT_720261</name>
</gene>
<keyword evidence="2" id="KW-1185">Reference proteome</keyword>
<protein>
    <submittedName>
        <fullName evidence="1">Uncharacterized protein</fullName>
    </submittedName>
</protein>
<proteinExistence type="predicted"/>
<dbReference type="STRING" id="436010.A0A166WSP9"/>
<reference evidence="1 2" key="1">
    <citation type="journal article" date="2016" name="Mol. Biol. Evol.">
        <title>Comparative Genomics of Early-Diverging Mushroom-Forming Fungi Provides Insights into the Origins of Lignocellulose Decay Capabilities.</title>
        <authorList>
            <person name="Nagy L.G."/>
            <person name="Riley R."/>
            <person name="Tritt A."/>
            <person name="Adam C."/>
            <person name="Daum C."/>
            <person name="Floudas D."/>
            <person name="Sun H."/>
            <person name="Yadav J.S."/>
            <person name="Pangilinan J."/>
            <person name="Larsson K.H."/>
            <person name="Matsuura K."/>
            <person name="Barry K."/>
            <person name="Labutti K."/>
            <person name="Kuo R."/>
            <person name="Ohm R.A."/>
            <person name="Bhattacharya S.S."/>
            <person name="Shirouzu T."/>
            <person name="Yoshinaga Y."/>
            <person name="Martin F.M."/>
            <person name="Grigoriev I.V."/>
            <person name="Hibbett D.S."/>
        </authorList>
    </citation>
    <scope>NUCLEOTIDE SEQUENCE [LARGE SCALE GENOMIC DNA]</scope>
    <source>
        <strain evidence="1 2">CBS 109695</strain>
    </source>
</reference>
<name>A0A166WSP9_9AGAM</name>
<dbReference type="AlphaFoldDB" id="A0A166WSP9"/>